<organism evidence="1 2">
    <name type="scientific">Bacteroides thetaiotaomicron</name>
    <dbReference type="NCBI Taxonomy" id="818"/>
    <lineage>
        <taxon>Bacteria</taxon>
        <taxon>Pseudomonadati</taxon>
        <taxon>Bacteroidota</taxon>
        <taxon>Bacteroidia</taxon>
        <taxon>Bacteroidales</taxon>
        <taxon>Bacteroidaceae</taxon>
        <taxon>Bacteroides</taxon>
    </lineage>
</organism>
<proteinExistence type="predicted"/>
<protein>
    <submittedName>
        <fullName evidence="1">DUF3843 family protein</fullName>
    </submittedName>
</protein>
<dbReference type="AlphaFoldDB" id="A0A414HUC6"/>
<evidence type="ECO:0000313" key="1">
    <source>
        <dbReference type="EMBL" id="RHD91437.1"/>
    </source>
</evidence>
<dbReference type="Pfam" id="PF12954">
    <property type="entry name" value="DUF3843"/>
    <property type="match status" value="1"/>
</dbReference>
<accession>A0A414HUC6</accession>
<gene>
    <name evidence="1" type="ORF">DW780_00050</name>
</gene>
<dbReference type="EMBL" id="QSJP01000001">
    <property type="protein sequence ID" value="RHD91437.1"/>
    <property type="molecule type" value="Genomic_DNA"/>
</dbReference>
<reference evidence="1 2" key="1">
    <citation type="submission" date="2018-08" db="EMBL/GenBank/DDBJ databases">
        <title>A genome reference for cultivated species of the human gut microbiota.</title>
        <authorList>
            <person name="Zou Y."/>
            <person name="Xue W."/>
            <person name="Luo G."/>
        </authorList>
    </citation>
    <scope>NUCLEOTIDE SEQUENCE [LARGE SCALE GENOMIC DNA]</scope>
    <source>
        <strain evidence="1 2">AM30-26</strain>
    </source>
</reference>
<comment type="caution">
    <text evidence="1">The sequence shown here is derived from an EMBL/GenBank/DDBJ whole genome shotgun (WGS) entry which is preliminary data.</text>
</comment>
<sequence length="131" mass="15468">MTITALDLRKEHPQFVVSLTNRDYAGIANRILYLLHTSDFGFERILEELKAMAVNFTLYFEDIVSKVGLWHSFVAGHSNLYRKPLSFYRVGEDYTTDEIHSRIYSFSYGMPHLQARTLRHWSIWRTNPLPR</sequence>
<dbReference type="InterPro" id="IPR024214">
    <property type="entry name" value="DUF3843"/>
</dbReference>
<evidence type="ECO:0000313" key="2">
    <source>
        <dbReference type="Proteomes" id="UP000284785"/>
    </source>
</evidence>
<dbReference type="Proteomes" id="UP000284785">
    <property type="component" value="Unassembled WGS sequence"/>
</dbReference>
<name>A0A414HUC6_BACT4</name>